<keyword evidence="8 13" id="KW-0547">Nucleotide-binding</keyword>
<dbReference type="FunFam" id="3.30.63.10:FF:000005">
    <property type="entry name" value="Guanylate kinase"/>
    <property type="match status" value="1"/>
</dbReference>
<dbReference type="InterPro" id="IPR008145">
    <property type="entry name" value="GK/Ca_channel_bsu"/>
</dbReference>
<comment type="catalytic activity">
    <reaction evidence="12 13">
        <text>GMP + ATP = GDP + ADP</text>
        <dbReference type="Rhea" id="RHEA:20780"/>
        <dbReference type="ChEBI" id="CHEBI:30616"/>
        <dbReference type="ChEBI" id="CHEBI:58115"/>
        <dbReference type="ChEBI" id="CHEBI:58189"/>
        <dbReference type="ChEBI" id="CHEBI:456216"/>
        <dbReference type="EC" id="2.7.4.8"/>
    </reaction>
</comment>
<keyword evidence="9 13" id="KW-0418">Kinase</keyword>
<dbReference type="PANTHER" id="PTHR23117">
    <property type="entry name" value="GUANYLATE KINASE-RELATED"/>
    <property type="match status" value="1"/>
</dbReference>
<evidence type="ECO:0000256" key="7">
    <source>
        <dbReference type="ARBA" id="ARBA00022679"/>
    </source>
</evidence>
<protein>
    <recommendedName>
        <fullName evidence="5 13">Guanylate kinase</fullName>
        <ecNumber evidence="4 13">2.7.4.8</ecNumber>
    </recommendedName>
    <alternativeName>
        <fullName evidence="11 13">GMP kinase</fullName>
    </alternativeName>
</protein>
<evidence type="ECO:0000256" key="13">
    <source>
        <dbReference type="HAMAP-Rule" id="MF_00328"/>
    </source>
</evidence>
<dbReference type="Gene3D" id="3.30.63.10">
    <property type="entry name" value="Guanylate Kinase phosphate binding domain"/>
    <property type="match status" value="1"/>
</dbReference>
<dbReference type="NCBIfam" id="TIGR03263">
    <property type="entry name" value="guanyl_kin"/>
    <property type="match status" value="1"/>
</dbReference>
<evidence type="ECO:0000256" key="3">
    <source>
        <dbReference type="ARBA" id="ARBA00005790"/>
    </source>
</evidence>
<dbReference type="GO" id="GO:0005829">
    <property type="term" value="C:cytosol"/>
    <property type="evidence" value="ECO:0007669"/>
    <property type="project" value="TreeGrafter"/>
</dbReference>
<evidence type="ECO:0000256" key="10">
    <source>
        <dbReference type="ARBA" id="ARBA00022840"/>
    </source>
</evidence>
<dbReference type="InterPro" id="IPR020590">
    <property type="entry name" value="Guanylate_kinase_CS"/>
</dbReference>
<dbReference type="HAMAP" id="MF_00328">
    <property type="entry name" value="Guanylate_kinase"/>
    <property type="match status" value="1"/>
</dbReference>
<dbReference type="SUPFAM" id="SSF52540">
    <property type="entry name" value="P-loop containing nucleoside triphosphate hydrolases"/>
    <property type="match status" value="1"/>
</dbReference>
<dbReference type="Pfam" id="PF00625">
    <property type="entry name" value="Guanylate_kin"/>
    <property type="match status" value="1"/>
</dbReference>
<dbReference type="GO" id="GO:0005524">
    <property type="term" value="F:ATP binding"/>
    <property type="evidence" value="ECO:0007669"/>
    <property type="project" value="UniProtKB-UniRule"/>
</dbReference>
<evidence type="ECO:0000256" key="9">
    <source>
        <dbReference type="ARBA" id="ARBA00022777"/>
    </source>
</evidence>
<evidence type="ECO:0000256" key="2">
    <source>
        <dbReference type="ARBA" id="ARBA00004496"/>
    </source>
</evidence>
<dbReference type="InterPro" id="IPR017665">
    <property type="entry name" value="Guanylate_kinase"/>
</dbReference>
<comment type="caution">
    <text evidence="16">The sequence shown here is derived from an EMBL/GenBank/DDBJ whole genome shotgun (WGS) entry which is preliminary data.</text>
</comment>
<evidence type="ECO:0000256" key="6">
    <source>
        <dbReference type="ARBA" id="ARBA00022490"/>
    </source>
</evidence>
<dbReference type="InterPro" id="IPR008144">
    <property type="entry name" value="Guanylate_kin-like_dom"/>
</dbReference>
<dbReference type="PROSITE" id="PS50052">
    <property type="entry name" value="GUANYLATE_KINASE_2"/>
    <property type="match status" value="1"/>
</dbReference>
<dbReference type="Proteomes" id="UP000011885">
    <property type="component" value="Unassembled WGS sequence"/>
</dbReference>
<dbReference type="PANTHER" id="PTHR23117:SF13">
    <property type="entry name" value="GUANYLATE KINASE"/>
    <property type="match status" value="1"/>
</dbReference>
<dbReference type="GO" id="GO:0004385">
    <property type="term" value="F:GMP kinase activity"/>
    <property type="evidence" value="ECO:0007669"/>
    <property type="project" value="UniProtKB-UniRule"/>
</dbReference>
<organism evidence="16 17">
    <name type="scientific">Rhodopirellula sallentina SM41</name>
    <dbReference type="NCBI Taxonomy" id="1263870"/>
    <lineage>
        <taxon>Bacteria</taxon>
        <taxon>Pseudomonadati</taxon>
        <taxon>Planctomycetota</taxon>
        <taxon>Planctomycetia</taxon>
        <taxon>Pirellulales</taxon>
        <taxon>Pirellulaceae</taxon>
        <taxon>Rhodopirellula</taxon>
    </lineage>
</organism>
<dbReference type="CDD" id="cd00071">
    <property type="entry name" value="GMPK"/>
    <property type="match status" value="1"/>
</dbReference>
<comment type="subcellular location">
    <subcellularLocation>
        <location evidence="2 13">Cytoplasm</location>
    </subcellularLocation>
</comment>
<feature type="binding site" evidence="13">
    <location>
        <begin position="35"/>
        <end position="42"/>
    </location>
    <ligand>
        <name>ATP</name>
        <dbReference type="ChEBI" id="CHEBI:30616"/>
    </ligand>
</feature>
<dbReference type="SMART" id="SM00072">
    <property type="entry name" value="GuKc"/>
    <property type="match status" value="1"/>
</dbReference>
<dbReference type="InterPro" id="IPR027417">
    <property type="entry name" value="P-loop_NTPase"/>
</dbReference>
<keyword evidence="7 13" id="KW-0808">Transferase</keyword>
<gene>
    <name evidence="13" type="primary">gmk</name>
    <name evidence="16" type="ORF">RSSM_06799</name>
</gene>
<feature type="domain" description="Guanylate kinase-like" evidence="15">
    <location>
        <begin position="28"/>
        <end position="210"/>
    </location>
</feature>
<dbReference type="EMBL" id="ANOH01000486">
    <property type="protein sequence ID" value="EMI51751.1"/>
    <property type="molecule type" value="Genomic_DNA"/>
</dbReference>
<reference evidence="16 17" key="1">
    <citation type="journal article" date="2013" name="Mar. Genomics">
        <title>Expression of sulfatases in Rhodopirellula baltica and the diversity of sulfatases in the genus Rhodopirellula.</title>
        <authorList>
            <person name="Wegner C.E."/>
            <person name="Richter-Heitmann T."/>
            <person name="Klindworth A."/>
            <person name="Klockow C."/>
            <person name="Richter M."/>
            <person name="Achstetter T."/>
            <person name="Glockner F.O."/>
            <person name="Harder J."/>
        </authorList>
    </citation>
    <scope>NUCLEOTIDE SEQUENCE [LARGE SCALE GENOMIC DNA]</scope>
    <source>
        <strain evidence="16 17">SM41</strain>
    </source>
</reference>
<evidence type="ECO:0000256" key="5">
    <source>
        <dbReference type="ARBA" id="ARBA00016296"/>
    </source>
</evidence>
<dbReference type="PATRIC" id="fig|1263870.3.peg.7212"/>
<keyword evidence="17" id="KW-1185">Reference proteome</keyword>
<accession>M5U1N1</accession>
<evidence type="ECO:0000256" key="8">
    <source>
        <dbReference type="ARBA" id="ARBA00022741"/>
    </source>
</evidence>
<comment type="function">
    <text evidence="1 13">Essential for recycling GMP and indirectly, cGMP.</text>
</comment>
<keyword evidence="6 13" id="KW-0963">Cytoplasm</keyword>
<sequence length="221" mass="24660">MTIEMALETEIKPVSTPTNDDRRELEKGQLIIVSGPSGSGKSTVTKRLREVCTLPLIPSISATTRKPRDGEVDGVDYYFLSDEEFQRRRHAGEFLEAKQVFSLGHWYGTLADQVATGLNAGKWVILEIDVQGAMTVLEDSRYAPITIFIHPGSMTELERRLRTRGTETETAIQARLKTAAGEMEARGAYQHQIINENVDQAVDDICHILQIHKESTSCSKN</sequence>
<evidence type="ECO:0000313" key="17">
    <source>
        <dbReference type="Proteomes" id="UP000011885"/>
    </source>
</evidence>
<proteinExistence type="inferred from homology"/>
<name>M5U1N1_9BACT</name>
<evidence type="ECO:0000313" key="16">
    <source>
        <dbReference type="EMBL" id="EMI51751.1"/>
    </source>
</evidence>
<feature type="region of interest" description="Disordered" evidence="14">
    <location>
        <begin position="1"/>
        <end position="23"/>
    </location>
</feature>
<evidence type="ECO:0000259" key="15">
    <source>
        <dbReference type="PROSITE" id="PS50052"/>
    </source>
</evidence>
<comment type="similarity">
    <text evidence="3 13">Belongs to the guanylate kinase family.</text>
</comment>
<dbReference type="AlphaFoldDB" id="M5U1N1"/>
<evidence type="ECO:0000256" key="4">
    <source>
        <dbReference type="ARBA" id="ARBA00012961"/>
    </source>
</evidence>
<dbReference type="Gene3D" id="3.40.50.300">
    <property type="entry name" value="P-loop containing nucleotide triphosphate hydrolases"/>
    <property type="match status" value="1"/>
</dbReference>
<keyword evidence="10 13" id="KW-0067">ATP-binding</keyword>
<evidence type="ECO:0000256" key="14">
    <source>
        <dbReference type="SAM" id="MobiDB-lite"/>
    </source>
</evidence>
<evidence type="ECO:0000256" key="11">
    <source>
        <dbReference type="ARBA" id="ARBA00030128"/>
    </source>
</evidence>
<evidence type="ECO:0000256" key="1">
    <source>
        <dbReference type="ARBA" id="ARBA00003531"/>
    </source>
</evidence>
<evidence type="ECO:0000256" key="12">
    <source>
        <dbReference type="ARBA" id="ARBA00048594"/>
    </source>
</evidence>
<dbReference type="EC" id="2.7.4.8" evidence="4 13"/>
<dbReference type="PROSITE" id="PS00856">
    <property type="entry name" value="GUANYLATE_KINASE_1"/>
    <property type="match status" value="1"/>
</dbReference>